<organism evidence="1 2">
    <name type="scientific">candidate division WWE3 bacterium CG08_land_8_20_14_0_20_40_13</name>
    <dbReference type="NCBI Taxonomy" id="1975084"/>
    <lineage>
        <taxon>Bacteria</taxon>
        <taxon>Katanobacteria</taxon>
    </lineage>
</organism>
<dbReference type="AlphaFoldDB" id="A0A2H0XFG9"/>
<comment type="caution">
    <text evidence="1">The sequence shown here is derived from an EMBL/GenBank/DDBJ whole genome shotgun (WGS) entry which is preliminary data.</text>
</comment>
<name>A0A2H0XFG9_UNCKA</name>
<dbReference type="Proteomes" id="UP000230340">
    <property type="component" value="Unassembled WGS sequence"/>
</dbReference>
<gene>
    <name evidence="1" type="ORF">COT49_03215</name>
</gene>
<dbReference type="EMBL" id="PEYT01000027">
    <property type="protein sequence ID" value="PIS22889.1"/>
    <property type="molecule type" value="Genomic_DNA"/>
</dbReference>
<reference evidence="2" key="1">
    <citation type="submission" date="2017-09" db="EMBL/GenBank/DDBJ databases">
        <title>Depth-based differentiation of microbial function through sediment-hosted aquifers and enrichment of novel symbionts in the deep terrestrial subsurface.</title>
        <authorList>
            <person name="Probst A.J."/>
            <person name="Ladd B."/>
            <person name="Jarett J.K."/>
            <person name="Geller-Mcgrath D.E."/>
            <person name="Sieber C.M.K."/>
            <person name="Emerson J.B."/>
            <person name="Anantharaman K."/>
            <person name="Thomas B.C."/>
            <person name="Malmstrom R."/>
            <person name="Stieglmeier M."/>
            <person name="Klingl A."/>
            <person name="Woyke T."/>
            <person name="Ryan C.M."/>
            <person name="Banfield J.F."/>
        </authorList>
    </citation>
    <scope>NUCLEOTIDE SEQUENCE [LARGE SCALE GENOMIC DNA]</scope>
</reference>
<proteinExistence type="predicted"/>
<protein>
    <submittedName>
        <fullName evidence="1">Uncharacterized protein</fullName>
    </submittedName>
</protein>
<evidence type="ECO:0000313" key="2">
    <source>
        <dbReference type="Proteomes" id="UP000230340"/>
    </source>
</evidence>
<sequence length="105" mass="11591">MSFLAVFLLYRCSSTFNSVKEIEQWLIVVPVEYSAVPPVGLAISLLLSLSAHLQRRAWWALILSFATTRIVLLWHSFGESVRRESVIVPTATATNSREGGVPSSG</sequence>
<evidence type="ECO:0000313" key="1">
    <source>
        <dbReference type="EMBL" id="PIS22889.1"/>
    </source>
</evidence>
<accession>A0A2H0XFG9</accession>